<dbReference type="PANTHER" id="PTHR31212:SF4">
    <property type="entry name" value="ALPHA-KETOGLUTARATE-DEPENDENT DIOXYGENASE ALKB HOMOLOG 3"/>
    <property type="match status" value="1"/>
</dbReference>
<accession>N8YJF9</accession>
<reference evidence="2 3" key="1">
    <citation type="submission" date="2013-02" db="EMBL/GenBank/DDBJ databases">
        <title>The Genome Sequence of Acinetobacter bereziniae NIPH 3.</title>
        <authorList>
            <consortium name="The Broad Institute Genome Sequencing Platform"/>
            <consortium name="The Broad Institute Genome Sequencing Center for Infectious Disease"/>
            <person name="Cerqueira G."/>
            <person name="Feldgarden M."/>
            <person name="Courvalin P."/>
            <person name="Perichon B."/>
            <person name="Grillot-Courvalin C."/>
            <person name="Clermont D."/>
            <person name="Rocha E."/>
            <person name="Yoon E.-J."/>
            <person name="Nemec A."/>
            <person name="Walker B."/>
            <person name="Young S.K."/>
            <person name="Zeng Q."/>
            <person name="Gargeya S."/>
            <person name="Fitzgerald M."/>
            <person name="Haas B."/>
            <person name="Abouelleil A."/>
            <person name="Alvarado L."/>
            <person name="Arachchi H.M."/>
            <person name="Berlin A.M."/>
            <person name="Chapman S.B."/>
            <person name="Dewar J."/>
            <person name="Goldberg J."/>
            <person name="Griggs A."/>
            <person name="Gujja S."/>
            <person name="Hansen M."/>
            <person name="Howarth C."/>
            <person name="Imamovic A."/>
            <person name="Larimer J."/>
            <person name="McCowan C."/>
            <person name="Murphy C."/>
            <person name="Neiman D."/>
            <person name="Pearson M."/>
            <person name="Priest M."/>
            <person name="Roberts A."/>
            <person name="Saif S."/>
            <person name="Shea T."/>
            <person name="Sisk P."/>
            <person name="Sykes S."/>
            <person name="Wortman J."/>
            <person name="Nusbaum C."/>
            <person name="Birren B."/>
        </authorList>
    </citation>
    <scope>NUCLEOTIDE SEQUENCE [LARGE SCALE GENOMIC DNA]</scope>
    <source>
        <strain evidence="2 3">NIPH 3</strain>
    </source>
</reference>
<dbReference type="AlphaFoldDB" id="N8YJF9"/>
<dbReference type="SUPFAM" id="SSF51197">
    <property type="entry name" value="Clavaminate synthase-like"/>
    <property type="match status" value="1"/>
</dbReference>
<evidence type="ECO:0000259" key="1">
    <source>
        <dbReference type="PROSITE" id="PS51471"/>
    </source>
</evidence>
<dbReference type="PROSITE" id="PS51471">
    <property type="entry name" value="FE2OG_OXY"/>
    <property type="match status" value="1"/>
</dbReference>
<evidence type="ECO:0000313" key="2">
    <source>
        <dbReference type="EMBL" id="ENV19405.1"/>
    </source>
</evidence>
<dbReference type="InterPro" id="IPR037151">
    <property type="entry name" value="AlkB-like_sf"/>
</dbReference>
<gene>
    <name evidence="2" type="ORF">F963_04497</name>
</gene>
<dbReference type="InterPro" id="IPR005123">
    <property type="entry name" value="Oxoglu/Fe-dep_dioxygenase_dom"/>
</dbReference>
<dbReference type="GO" id="GO:0006307">
    <property type="term" value="P:DNA alkylation repair"/>
    <property type="evidence" value="ECO:0007669"/>
    <property type="project" value="InterPro"/>
</dbReference>
<dbReference type="EMBL" id="APPK01000060">
    <property type="protein sequence ID" value="ENV19405.1"/>
    <property type="molecule type" value="Genomic_DNA"/>
</dbReference>
<protein>
    <recommendedName>
        <fullName evidence="1">Fe2OG dioxygenase domain-containing protein</fullName>
    </recommendedName>
</protein>
<dbReference type="InterPro" id="IPR032854">
    <property type="entry name" value="ALKBH3"/>
</dbReference>
<dbReference type="GO" id="GO:0051213">
    <property type="term" value="F:dioxygenase activity"/>
    <property type="evidence" value="ECO:0007669"/>
    <property type="project" value="InterPro"/>
</dbReference>
<dbReference type="Gene3D" id="2.60.120.590">
    <property type="entry name" value="Alpha-ketoglutarate-dependent dioxygenase AlkB-like"/>
    <property type="match status" value="1"/>
</dbReference>
<organism evidence="2 3">
    <name type="scientific">Acinetobacter bereziniae NIPH 3</name>
    <dbReference type="NCBI Taxonomy" id="1217651"/>
    <lineage>
        <taxon>Bacteria</taxon>
        <taxon>Pseudomonadati</taxon>
        <taxon>Pseudomonadota</taxon>
        <taxon>Gammaproteobacteria</taxon>
        <taxon>Moraxellales</taxon>
        <taxon>Moraxellaceae</taxon>
        <taxon>Acinetobacter</taxon>
    </lineage>
</organism>
<proteinExistence type="predicted"/>
<dbReference type="HOGENOM" id="CLU_048788_5_2_6"/>
<name>N8YJF9_ACIBZ</name>
<feature type="domain" description="Fe2OG dioxygenase" evidence="1">
    <location>
        <begin position="110"/>
        <end position="210"/>
    </location>
</feature>
<comment type="caution">
    <text evidence="2">The sequence shown here is derived from an EMBL/GenBank/DDBJ whole genome shotgun (WGS) entry which is preliminary data.</text>
</comment>
<dbReference type="PATRIC" id="fig|1217651.3.peg.4435"/>
<dbReference type="Proteomes" id="UP000013270">
    <property type="component" value="Unassembled WGS sequence"/>
</dbReference>
<evidence type="ECO:0000313" key="3">
    <source>
        <dbReference type="Proteomes" id="UP000013270"/>
    </source>
</evidence>
<sequence length="215" mass="25384">MYDCLAMNLELFEPEAKDNLLPCDGEVKDFGLILDHEQSQKYLVYFLQHLAWQHDEVYLHGQYYQTERKVVWYGDDHYQYHYSGMAKQAHVWNPALFRLKQHIEQLTGYAYNSCLANLYENGTQGVGWHSDDEPSLESPERNVVIASLSFGATRKFSFKHKWKAEKVDLSLQSGQLIVMQGRTQRYWKHMLAKSTRVVEPRVNLTFRYFYPTESQ</sequence>
<dbReference type="PANTHER" id="PTHR31212">
    <property type="entry name" value="ALPHA-KETOGLUTARATE-DEPENDENT DIOXYGENASE ALKB HOMOLOG 3"/>
    <property type="match status" value="1"/>
</dbReference>
<dbReference type="Pfam" id="PF13532">
    <property type="entry name" value="2OG-FeII_Oxy_2"/>
    <property type="match status" value="1"/>
</dbReference>
<dbReference type="InterPro" id="IPR027450">
    <property type="entry name" value="AlkB-like"/>
</dbReference>